<dbReference type="GO" id="GO:0016020">
    <property type="term" value="C:membrane"/>
    <property type="evidence" value="ECO:0007669"/>
    <property type="project" value="UniProtKB-SubCell"/>
</dbReference>
<evidence type="ECO:0000256" key="6">
    <source>
        <dbReference type="RuleBase" id="RU361218"/>
    </source>
</evidence>
<dbReference type="InterPro" id="IPR000301">
    <property type="entry name" value="Tetraspanin_animals"/>
</dbReference>
<feature type="transmembrane region" description="Helical" evidence="6">
    <location>
        <begin position="12"/>
        <end position="30"/>
    </location>
</feature>
<evidence type="ECO:0000256" key="5">
    <source>
        <dbReference type="ARBA" id="ARBA00023136"/>
    </source>
</evidence>
<dbReference type="PRINTS" id="PR00259">
    <property type="entry name" value="TMFOUR"/>
</dbReference>
<evidence type="ECO:0000256" key="1">
    <source>
        <dbReference type="ARBA" id="ARBA00004141"/>
    </source>
</evidence>
<evidence type="ECO:0000256" key="3">
    <source>
        <dbReference type="ARBA" id="ARBA00022692"/>
    </source>
</evidence>
<dbReference type="InterPro" id="IPR018499">
    <property type="entry name" value="Tetraspanin/Peripherin"/>
</dbReference>
<dbReference type="PANTHER" id="PTHR19282:SF456">
    <property type="entry name" value="CD63 MOLECULE"/>
    <property type="match status" value="1"/>
</dbReference>
<dbReference type="PANTHER" id="PTHR19282">
    <property type="entry name" value="TETRASPANIN"/>
    <property type="match status" value="1"/>
</dbReference>
<organism evidence="7 8">
    <name type="scientific">Loxostege sticticalis</name>
    <name type="common">Beet webworm moth</name>
    <dbReference type="NCBI Taxonomy" id="481309"/>
    <lineage>
        <taxon>Eukaryota</taxon>
        <taxon>Metazoa</taxon>
        <taxon>Ecdysozoa</taxon>
        <taxon>Arthropoda</taxon>
        <taxon>Hexapoda</taxon>
        <taxon>Insecta</taxon>
        <taxon>Pterygota</taxon>
        <taxon>Neoptera</taxon>
        <taxon>Endopterygota</taxon>
        <taxon>Lepidoptera</taxon>
        <taxon>Glossata</taxon>
        <taxon>Ditrysia</taxon>
        <taxon>Pyraloidea</taxon>
        <taxon>Crambidae</taxon>
        <taxon>Pyraustinae</taxon>
        <taxon>Loxostege</taxon>
    </lineage>
</organism>
<comment type="caution">
    <text evidence="7">The sequence shown here is derived from an EMBL/GenBank/DDBJ whole genome shotgun (WGS) entry which is preliminary data.</text>
</comment>
<dbReference type="Proteomes" id="UP001549921">
    <property type="component" value="Unassembled WGS sequence"/>
</dbReference>
<feature type="transmembrane region" description="Helical" evidence="6">
    <location>
        <begin position="79"/>
        <end position="106"/>
    </location>
</feature>
<dbReference type="InterPro" id="IPR008952">
    <property type="entry name" value="Tetraspanin_EC2_sf"/>
</dbReference>
<dbReference type="Pfam" id="PF00335">
    <property type="entry name" value="Tetraspanin"/>
    <property type="match status" value="1"/>
</dbReference>
<dbReference type="PIRSF" id="PIRSF002419">
    <property type="entry name" value="Tetraspanin"/>
    <property type="match status" value="1"/>
</dbReference>
<feature type="transmembrane region" description="Helical" evidence="6">
    <location>
        <begin position="50"/>
        <end position="72"/>
    </location>
</feature>
<comment type="subcellular location">
    <subcellularLocation>
        <location evidence="1 6">Membrane</location>
        <topology evidence="1 6">Multi-pass membrane protein</topology>
    </subcellularLocation>
</comment>
<keyword evidence="3 6" id="KW-0812">Transmembrane</keyword>
<gene>
    <name evidence="7" type="ORF">ABMA28_014062</name>
</gene>
<evidence type="ECO:0000313" key="7">
    <source>
        <dbReference type="EMBL" id="KAL0841817.1"/>
    </source>
</evidence>
<evidence type="ECO:0000313" key="8">
    <source>
        <dbReference type="Proteomes" id="UP001549921"/>
    </source>
</evidence>
<accession>A0ABD0TFI2</accession>
<dbReference type="AlphaFoldDB" id="A0ABD0TFI2"/>
<evidence type="ECO:0000256" key="4">
    <source>
        <dbReference type="ARBA" id="ARBA00022989"/>
    </source>
</evidence>
<dbReference type="SUPFAM" id="SSF48652">
    <property type="entry name" value="Tetraspanin"/>
    <property type="match status" value="1"/>
</dbReference>
<evidence type="ECO:0000256" key="2">
    <source>
        <dbReference type="ARBA" id="ARBA00006840"/>
    </source>
</evidence>
<dbReference type="Gene3D" id="1.10.1450.10">
    <property type="entry name" value="Tetraspanin"/>
    <property type="match status" value="1"/>
</dbReference>
<sequence length="246" mass="26904">MLSKIFTTVKYTLVTVNFLFLITGIIILSVGSSVQRAYNGYHEFLSERFFSLPAFCIATGVIIFIIAFFGFYGAFKENYIMIMVFAGLMVAMFIFQLSACIAGYALKSNTVALVQQQLYDSLELYGTDKNLVVTKLWDEVQEDFSCCGVNNASDWLVPLNTASSQGLPMSCCNFPYGTIATFNCTLETHTPVLRTDGCAVVFGAWVKSHAAAIGVAGIFLVILQALAVAGAVWLAKMSREEQGAYP</sequence>
<feature type="transmembrane region" description="Helical" evidence="6">
    <location>
        <begin position="210"/>
        <end position="235"/>
    </location>
</feature>
<keyword evidence="5 6" id="KW-0472">Membrane</keyword>
<name>A0ABD0TFI2_LOXSC</name>
<comment type="similarity">
    <text evidence="2 6">Belongs to the tetraspanin (TM4SF) family.</text>
</comment>
<protein>
    <recommendedName>
        <fullName evidence="6">Tetraspanin</fullName>
    </recommendedName>
</protein>
<dbReference type="EMBL" id="JBEDNZ010000005">
    <property type="protein sequence ID" value="KAL0841817.1"/>
    <property type="molecule type" value="Genomic_DNA"/>
</dbReference>
<keyword evidence="4 6" id="KW-1133">Transmembrane helix</keyword>
<proteinExistence type="inferred from homology"/>
<reference evidence="7 8" key="1">
    <citation type="submission" date="2024-06" db="EMBL/GenBank/DDBJ databases">
        <title>A chromosome-level genome assembly of beet webworm, Loxostege sticticalis.</title>
        <authorList>
            <person name="Zhang Y."/>
        </authorList>
    </citation>
    <scope>NUCLEOTIDE SEQUENCE [LARGE SCALE GENOMIC DNA]</scope>
    <source>
        <strain evidence="7">AQ028</strain>
        <tissue evidence="7">Male pupae</tissue>
    </source>
</reference>